<accession>A0A8T0NZT1</accession>
<proteinExistence type="predicted"/>
<comment type="caution">
    <text evidence="1">The sequence shown here is derived from an EMBL/GenBank/DDBJ whole genome shotgun (WGS) entry which is preliminary data.</text>
</comment>
<dbReference type="Proteomes" id="UP000823388">
    <property type="component" value="Chromosome 9K"/>
</dbReference>
<dbReference type="AlphaFoldDB" id="A0A8T0NZT1"/>
<evidence type="ECO:0000313" key="1">
    <source>
        <dbReference type="EMBL" id="KAG2553919.1"/>
    </source>
</evidence>
<dbReference type="EMBL" id="CM029053">
    <property type="protein sequence ID" value="KAG2553919.1"/>
    <property type="molecule type" value="Genomic_DNA"/>
</dbReference>
<gene>
    <name evidence="1" type="ORF">PVAP13_9KG628300</name>
</gene>
<organism evidence="1 2">
    <name type="scientific">Panicum virgatum</name>
    <name type="common">Blackwell switchgrass</name>
    <dbReference type="NCBI Taxonomy" id="38727"/>
    <lineage>
        <taxon>Eukaryota</taxon>
        <taxon>Viridiplantae</taxon>
        <taxon>Streptophyta</taxon>
        <taxon>Embryophyta</taxon>
        <taxon>Tracheophyta</taxon>
        <taxon>Spermatophyta</taxon>
        <taxon>Magnoliopsida</taxon>
        <taxon>Liliopsida</taxon>
        <taxon>Poales</taxon>
        <taxon>Poaceae</taxon>
        <taxon>PACMAD clade</taxon>
        <taxon>Panicoideae</taxon>
        <taxon>Panicodae</taxon>
        <taxon>Paniceae</taxon>
        <taxon>Panicinae</taxon>
        <taxon>Panicum</taxon>
        <taxon>Panicum sect. Hiantes</taxon>
    </lineage>
</organism>
<sequence>MRPGGLPAARDAHVPLATGVVEALGTSPPDLAPACVDAANAPPPVAPKAAVAASFASTSVVEDDLAPLPATPQPASDDAMNVPPLVAPNVLDLERQEEMIYEERCPAAASQADLTAPAASKISTFIAKVTKPVEEVLQCPPPPKPRKKTLPDDFIPRRSRRVAKLPPISDHKSAESVCRQLCFKNGEEDISDREETISEQALKQYAKIFEQTLSQEHIKALAALFGWNAPTDVEVRSMDNITVM</sequence>
<keyword evidence="2" id="KW-1185">Reference proteome</keyword>
<name>A0A8T0NZT1_PANVG</name>
<reference evidence="1" key="1">
    <citation type="submission" date="2020-05" db="EMBL/GenBank/DDBJ databases">
        <title>WGS assembly of Panicum virgatum.</title>
        <authorList>
            <person name="Lovell J.T."/>
            <person name="Jenkins J."/>
            <person name="Shu S."/>
            <person name="Juenger T.E."/>
            <person name="Schmutz J."/>
        </authorList>
    </citation>
    <scope>NUCLEOTIDE SEQUENCE</scope>
    <source>
        <strain evidence="1">AP13</strain>
    </source>
</reference>
<evidence type="ECO:0000313" key="2">
    <source>
        <dbReference type="Proteomes" id="UP000823388"/>
    </source>
</evidence>
<protein>
    <submittedName>
        <fullName evidence="1">Uncharacterized protein</fullName>
    </submittedName>
</protein>